<evidence type="ECO:0000313" key="3">
    <source>
        <dbReference type="Proteomes" id="UP001141552"/>
    </source>
</evidence>
<evidence type="ECO:0000256" key="1">
    <source>
        <dbReference type="SAM" id="MobiDB-lite"/>
    </source>
</evidence>
<dbReference type="Proteomes" id="UP001141552">
    <property type="component" value="Unassembled WGS sequence"/>
</dbReference>
<proteinExistence type="predicted"/>
<dbReference type="EMBL" id="JAKUCV010001129">
    <property type="protein sequence ID" value="KAJ4847534.1"/>
    <property type="molecule type" value="Genomic_DNA"/>
</dbReference>
<reference evidence="2" key="2">
    <citation type="journal article" date="2023" name="Plants (Basel)">
        <title>Annotation of the Turnera subulata (Passifloraceae) Draft Genome Reveals the S-Locus Evolved after the Divergence of Turneroideae from Passifloroideae in a Stepwise Manner.</title>
        <authorList>
            <person name="Henning P.M."/>
            <person name="Roalson E.H."/>
            <person name="Mir W."/>
            <person name="McCubbin A.G."/>
            <person name="Shore J.S."/>
        </authorList>
    </citation>
    <scope>NUCLEOTIDE SEQUENCE</scope>
    <source>
        <strain evidence="2">F60SS</strain>
    </source>
</reference>
<comment type="caution">
    <text evidence="2">The sequence shown here is derived from an EMBL/GenBank/DDBJ whole genome shotgun (WGS) entry which is preliminary data.</text>
</comment>
<keyword evidence="3" id="KW-1185">Reference proteome</keyword>
<feature type="region of interest" description="Disordered" evidence="1">
    <location>
        <begin position="65"/>
        <end position="93"/>
    </location>
</feature>
<protein>
    <submittedName>
        <fullName evidence="2">Uncharacterized protein</fullName>
    </submittedName>
</protein>
<dbReference type="OrthoDB" id="191139at2759"/>
<dbReference type="AlphaFoldDB" id="A0A9Q0GC75"/>
<accession>A0A9Q0GC75</accession>
<name>A0A9Q0GC75_9ROSI</name>
<gene>
    <name evidence="2" type="ORF">Tsubulata_003961</name>
</gene>
<evidence type="ECO:0000313" key="2">
    <source>
        <dbReference type="EMBL" id="KAJ4847534.1"/>
    </source>
</evidence>
<sequence>MRIALPSLECYEIVEEGDDEEIEEVLQVDMSRPLLVEAEWPGMEDKETEHSKTPLIARLFTSLSGISGRGLPDLESTEERTDEEGGENSPKSIRCLAEPVMMEHFTARRPTVQIESHI</sequence>
<organism evidence="2 3">
    <name type="scientific">Turnera subulata</name>
    <dbReference type="NCBI Taxonomy" id="218843"/>
    <lineage>
        <taxon>Eukaryota</taxon>
        <taxon>Viridiplantae</taxon>
        <taxon>Streptophyta</taxon>
        <taxon>Embryophyta</taxon>
        <taxon>Tracheophyta</taxon>
        <taxon>Spermatophyta</taxon>
        <taxon>Magnoliopsida</taxon>
        <taxon>eudicotyledons</taxon>
        <taxon>Gunneridae</taxon>
        <taxon>Pentapetalae</taxon>
        <taxon>rosids</taxon>
        <taxon>fabids</taxon>
        <taxon>Malpighiales</taxon>
        <taxon>Passifloraceae</taxon>
        <taxon>Turnera</taxon>
    </lineage>
</organism>
<reference evidence="2" key="1">
    <citation type="submission" date="2022-02" db="EMBL/GenBank/DDBJ databases">
        <authorList>
            <person name="Henning P.M."/>
            <person name="McCubbin A.G."/>
            <person name="Shore J.S."/>
        </authorList>
    </citation>
    <scope>NUCLEOTIDE SEQUENCE</scope>
    <source>
        <strain evidence="2">F60SS</strain>
        <tissue evidence="2">Leaves</tissue>
    </source>
</reference>